<evidence type="ECO:0000313" key="3">
    <source>
        <dbReference type="Proteomes" id="UP000325008"/>
    </source>
</evidence>
<protein>
    <submittedName>
        <fullName evidence="2">Uncharacterized protein</fullName>
    </submittedName>
</protein>
<proteinExistence type="predicted"/>
<dbReference type="OrthoDB" id="10321522at2759"/>
<reference evidence="2" key="1">
    <citation type="submission" date="2018-03" db="EMBL/GenBank/DDBJ databases">
        <authorList>
            <person name="Guldener U."/>
        </authorList>
    </citation>
    <scope>NUCLEOTIDE SEQUENCE [LARGE SCALE GENOMIC DNA]</scope>
    <source>
        <strain evidence="2">ATCC34888</strain>
    </source>
</reference>
<dbReference type="Proteomes" id="UP000325008">
    <property type="component" value="Unassembled WGS sequence"/>
</dbReference>
<feature type="compositionally biased region" description="Polar residues" evidence="1">
    <location>
        <begin position="8"/>
        <end position="18"/>
    </location>
</feature>
<feature type="region of interest" description="Disordered" evidence="1">
    <location>
        <begin position="1"/>
        <end position="22"/>
    </location>
</feature>
<evidence type="ECO:0000313" key="2">
    <source>
        <dbReference type="EMBL" id="SPO44422.1"/>
    </source>
</evidence>
<accession>A0A5C3FJ48</accession>
<name>A0A5C3FJ48_PSEA2</name>
<organism evidence="2 3">
    <name type="scientific">Pseudozyma antarctica</name>
    <name type="common">Yeast</name>
    <name type="synonym">Candida antarctica</name>
    <dbReference type="NCBI Taxonomy" id="84753"/>
    <lineage>
        <taxon>Eukaryota</taxon>
        <taxon>Fungi</taxon>
        <taxon>Dikarya</taxon>
        <taxon>Basidiomycota</taxon>
        <taxon>Ustilaginomycotina</taxon>
        <taxon>Ustilaginomycetes</taxon>
        <taxon>Ustilaginales</taxon>
        <taxon>Ustilaginaceae</taxon>
        <taxon>Moesziomyces</taxon>
    </lineage>
</organism>
<gene>
    <name evidence="2" type="ORF">PSANT_02107</name>
</gene>
<dbReference type="EMBL" id="OOIQ01000003">
    <property type="protein sequence ID" value="SPO44422.1"/>
    <property type="molecule type" value="Genomic_DNA"/>
</dbReference>
<comment type="caution">
    <text evidence="2">The sequence shown here is derived from an EMBL/GenBank/DDBJ whole genome shotgun (WGS) entry which is preliminary data.</text>
</comment>
<sequence>MSHIDLTTEGQPSPSPVRSNAREASNELELAWRTLSGLKSTSYNEGLKIIKWAGLLEPKLEFDTQASGLLFESPLQFRHTFDELQARMIEAQCSVSYFDGTSAYGKCDLSLGHLIQAISSSATGSYGDLRTPIIAHVTSDSRNYKSTKGLVQAGQAEATADMFGGLSTVSPCAVFSQDWSLFVSSPGALQPITIDGSFTSAIIVVTHGSQLVITFERSESNKAVMKREHTYKTTTSLLRALSGPQFLYQQPGQAVYIASGQAYLVLSLQAGASYVLDCANPSKKDWELTIRARENTFEEILEPDQTEENLRGALARVNGEIELWRRCVSRVNGEIELWRHRIGGPNWLRQRGRTRRLV</sequence>
<keyword evidence="3" id="KW-1185">Reference proteome</keyword>
<evidence type="ECO:0000256" key="1">
    <source>
        <dbReference type="SAM" id="MobiDB-lite"/>
    </source>
</evidence>
<dbReference type="AlphaFoldDB" id="A0A5C3FJ48"/>